<organism evidence="1 2">
    <name type="scientific">Irpex rosettiformis</name>
    <dbReference type="NCBI Taxonomy" id="378272"/>
    <lineage>
        <taxon>Eukaryota</taxon>
        <taxon>Fungi</taxon>
        <taxon>Dikarya</taxon>
        <taxon>Basidiomycota</taxon>
        <taxon>Agaricomycotina</taxon>
        <taxon>Agaricomycetes</taxon>
        <taxon>Polyporales</taxon>
        <taxon>Irpicaceae</taxon>
        <taxon>Irpex</taxon>
    </lineage>
</organism>
<gene>
    <name evidence="1" type="ORF">BDY19DRAFT_904719</name>
</gene>
<accession>A0ACB8UAS2</accession>
<protein>
    <submittedName>
        <fullName evidence="1">Uncharacterized protein</fullName>
    </submittedName>
</protein>
<keyword evidence="2" id="KW-1185">Reference proteome</keyword>
<sequence length="340" mass="37303">MSEASEDAFYLTFKPSRRQLQQGQSFLSLDLGADMRRTMSLRRKDTVTTIHGRSVPTSPISSAPPIPRAFSPILRRTSRDTLPSPKPAPSATLPQVPPRFRRPSNLTLSISTHLPELQAEAGPSSPTASSRHRATNSEPAVMPTPIRSSPPGDDQSYFVFSPVESTPSTPPLTGTSTFDEVVTPVEPLSAPPHITAVGLKATPSFRSTASVGTRQRNRSAALAALEGRDRTPSKRRPSIKRNFMSMSDDEDEDEDTVTLENQLLGVLNEEEDVVIPGTNRVGGLTKENTRESSKRTSVSSESKRSRRSTFDSLLSPLTNFIDFRDDEPTSRSWRSFVELA</sequence>
<comment type="caution">
    <text evidence="1">The sequence shown here is derived from an EMBL/GenBank/DDBJ whole genome shotgun (WGS) entry which is preliminary data.</text>
</comment>
<dbReference type="Proteomes" id="UP001055072">
    <property type="component" value="Unassembled WGS sequence"/>
</dbReference>
<proteinExistence type="predicted"/>
<dbReference type="EMBL" id="MU274906">
    <property type="protein sequence ID" value="KAI0091271.1"/>
    <property type="molecule type" value="Genomic_DNA"/>
</dbReference>
<evidence type="ECO:0000313" key="1">
    <source>
        <dbReference type="EMBL" id="KAI0091271.1"/>
    </source>
</evidence>
<reference evidence="1" key="1">
    <citation type="journal article" date="2021" name="Environ. Microbiol.">
        <title>Gene family expansions and transcriptome signatures uncover fungal adaptations to wood decay.</title>
        <authorList>
            <person name="Hage H."/>
            <person name="Miyauchi S."/>
            <person name="Viragh M."/>
            <person name="Drula E."/>
            <person name="Min B."/>
            <person name="Chaduli D."/>
            <person name="Navarro D."/>
            <person name="Favel A."/>
            <person name="Norest M."/>
            <person name="Lesage-Meessen L."/>
            <person name="Balint B."/>
            <person name="Merenyi Z."/>
            <person name="de Eugenio L."/>
            <person name="Morin E."/>
            <person name="Martinez A.T."/>
            <person name="Baldrian P."/>
            <person name="Stursova M."/>
            <person name="Martinez M.J."/>
            <person name="Novotny C."/>
            <person name="Magnuson J.K."/>
            <person name="Spatafora J.W."/>
            <person name="Maurice S."/>
            <person name="Pangilinan J."/>
            <person name="Andreopoulos W."/>
            <person name="LaButti K."/>
            <person name="Hundley H."/>
            <person name="Na H."/>
            <person name="Kuo A."/>
            <person name="Barry K."/>
            <person name="Lipzen A."/>
            <person name="Henrissat B."/>
            <person name="Riley R."/>
            <person name="Ahrendt S."/>
            <person name="Nagy L.G."/>
            <person name="Grigoriev I.V."/>
            <person name="Martin F."/>
            <person name="Rosso M.N."/>
        </authorList>
    </citation>
    <scope>NUCLEOTIDE SEQUENCE</scope>
    <source>
        <strain evidence="1">CBS 384.51</strain>
    </source>
</reference>
<name>A0ACB8UAS2_9APHY</name>
<evidence type="ECO:0000313" key="2">
    <source>
        <dbReference type="Proteomes" id="UP001055072"/>
    </source>
</evidence>